<dbReference type="GO" id="GO:0005975">
    <property type="term" value="P:carbohydrate metabolic process"/>
    <property type="evidence" value="ECO:0007669"/>
    <property type="project" value="InterPro"/>
</dbReference>
<keyword evidence="1" id="KW-0378">Hydrolase</keyword>
<evidence type="ECO:0000259" key="3">
    <source>
        <dbReference type="SMART" id="SM00495"/>
    </source>
</evidence>
<dbReference type="Gene3D" id="2.10.10.20">
    <property type="entry name" value="Carbohydrate-binding module superfamily 5/12"/>
    <property type="match status" value="2"/>
</dbReference>
<sequence length="274" mass="30503">MRNTLIALSIGLLTSTSGFASTPWQSDAVYNAGDVVIHNGNTFVSIHWNSGSAPEVNDVSWDGWLYVENGEIPLFQSEEAYNGAQLVNYKGEYYLSKWWVQGENPDESSAWRHLANFQIDSGDSLPVAPEPDLDPKSAEAIHGVDSDNDGVRDSYKEAVIDAYSSPEIVQLALSASHEYKLLHDIALDDSIALSKEAATTQLNSIIRMEGCFEQLRRDGQIQEMPDDLYTETIYQALYYRIGKRRLFEAMGEDFDAFVFEESPCPTSLLPGGQQ</sequence>
<dbReference type="Proteomes" id="UP000029994">
    <property type="component" value="Unassembled WGS sequence"/>
</dbReference>
<protein>
    <recommendedName>
        <fullName evidence="3">Chitin-binding type-3 domain-containing protein</fullName>
    </recommendedName>
</protein>
<dbReference type="GO" id="GO:0004553">
    <property type="term" value="F:hydrolase activity, hydrolyzing O-glycosyl compounds"/>
    <property type="evidence" value="ECO:0007669"/>
    <property type="project" value="InterPro"/>
</dbReference>
<dbReference type="STRING" id="29495.EA26_11950"/>
<dbReference type="EMBL" id="JMCG01000001">
    <property type="protein sequence ID" value="KGK11985.1"/>
    <property type="molecule type" value="Genomic_DNA"/>
</dbReference>
<feature type="chain" id="PRO_5001950233" description="Chitin-binding type-3 domain-containing protein" evidence="2">
    <location>
        <begin position="21"/>
        <end position="274"/>
    </location>
</feature>
<keyword evidence="5" id="KW-1185">Reference proteome</keyword>
<evidence type="ECO:0000313" key="4">
    <source>
        <dbReference type="EMBL" id="KGK11985.1"/>
    </source>
</evidence>
<gene>
    <name evidence="4" type="ORF">EA26_11950</name>
</gene>
<dbReference type="RefSeq" id="WP_039427658.1">
    <property type="nucleotide sequence ID" value="NZ_CP061844.1"/>
</dbReference>
<evidence type="ECO:0000256" key="1">
    <source>
        <dbReference type="ARBA" id="ARBA00022801"/>
    </source>
</evidence>
<accession>A0A099LV71</accession>
<dbReference type="GO" id="GO:0030246">
    <property type="term" value="F:carbohydrate binding"/>
    <property type="evidence" value="ECO:0007669"/>
    <property type="project" value="InterPro"/>
</dbReference>
<organism evidence="4 5">
    <name type="scientific">Vibrio navarrensis</name>
    <dbReference type="NCBI Taxonomy" id="29495"/>
    <lineage>
        <taxon>Bacteria</taxon>
        <taxon>Pseudomonadati</taxon>
        <taxon>Pseudomonadota</taxon>
        <taxon>Gammaproteobacteria</taxon>
        <taxon>Vibrionales</taxon>
        <taxon>Vibrionaceae</taxon>
        <taxon>Vibrio</taxon>
    </lineage>
</organism>
<proteinExistence type="predicted"/>
<evidence type="ECO:0000313" key="5">
    <source>
        <dbReference type="Proteomes" id="UP000029994"/>
    </source>
</evidence>
<dbReference type="eggNOG" id="COG3979">
    <property type="taxonomic scope" value="Bacteria"/>
</dbReference>
<dbReference type="CDD" id="cd12215">
    <property type="entry name" value="ChiC_BD"/>
    <property type="match status" value="2"/>
</dbReference>
<keyword evidence="2" id="KW-0732">Signal</keyword>
<dbReference type="GO" id="GO:0005576">
    <property type="term" value="C:extracellular region"/>
    <property type="evidence" value="ECO:0007669"/>
    <property type="project" value="InterPro"/>
</dbReference>
<dbReference type="InterPro" id="IPR036573">
    <property type="entry name" value="CBM_sf_5/12"/>
</dbReference>
<feature type="domain" description="Chitin-binding type-3" evidence="3">
    <location>
        <begin position="21"/>
        <end position="67"/>
    </location>
</feature>
<dbReference type="AlphaFoldDB" id="A0A099LV71"/>
<dbReference type="GeneID" id="43683881"/>
<dbReference type="SMART" id="SM00495">
    <property type="entry name" value="ChtBD3"/>
    <property type="match status" value="2"/>
</dbReference>
<evidence type="ECO:0000256" key="2">
    <source>
        <dbReference type="SAM" id="SignalP"/>
    </source>
</evidence>
<dbReference type="SUPFAM" id="SSF51055">
    <property type="entry name" value="Carbohydrate binding domain"/>
    <property type="match status" value="2"/>
</dbReference>
<comment type="caution">
    <text evidence="4">The sequence shown here is derived from an EMBL/GenBank/DDBJ whole genome shotgun (WGS) entry which is preliminary data.</text>
</comment>
<reference evidence="4 5" key="1">
    <citation type="submission" date="2014-04" db="EMBL/GenBank/DDBJ databases">
        <title>Genome sequencing of Vibrio navarrensis strains.</title>
        <authorList>
            <person name="Gladney L.M."/>
            <person name="Katz L.S."/>
            <person name="Marino-Ramirez L."/>
            <person name="Jordan I.K."/>
        </authorList>
    </citation>
    <scope>NUCLEOTIDE SEQUENCE [LARGE SCALE GENOMIC DNA]</scope>
    <source>
        <strain evidence="4 5">ATCC 51183</strain>
    </source>
</reference>
<dbReference type="InterPro" id="IPR003610">
    <property type="entry name" value="CBM5/12"/>
</dbReference>
<feature type="signal peptide" evidence="2">
    <location>
        <begin position="1"/>
        <end position="20"/>
    </location>
</feature>
<name>A0A099LV71_9VIBR</name>
<feature type="domain" description="Chitin-binding type-3" evidence="3">
    <location>
        <begin position="72"/>
        <end position="114"/>
    </location>
</feature>